<dbReference type="Pfam" id="PF19447">
    <property type="entry name" value="DUF5985"/>
    <property type="match status" value="1"/>
</dbReference>
<comment type="caution">
    <text evidence="2">The sequence shown here is derived from an EMBL/GenBank/DDBJ whole genome shotgun (WGS) entry which is preliminary data.</text>
</comment>
<dbReference type="Proteomes" id="UP001273531">
    <property type="component" value="Unassembled WGS sequence"/>
</dbReference>
<protein>
    <submittedName>
        <fullName evidence="2">DUF5985 family protein</fullName>
    </submittedName>
</protein>
<keyword evidence="1" id="KW-0812">Transmembrane</keyword>
<dbReference type="EMBL" id="JAWJEJ010000001">
    <property type="protein sequence ID" value="MDV3457142.1"/>
    <property type="molecule type" value="Genomic_DNA"/>
</dbReference>
<evidence type="ECO:0000313" key="2">
    <source>
        <dbReference type="EMBL" id="MDV3457142.1"/>
    </source>
</evidence>
<evidence type="ECO:0000256" key="1">
    <source>
        <dbReference type="SAM" id="Phobius"/>
    </source>
</evidence>
<evidence type="ECO:0000313" key="3">
    <source>
        <dbReference type="Proteomes" id="UP001273531"/>
    </source>
</evidence>
<gene>
    <name evidence="2" type="ORF">RZN05_09125</name>
</gene>
<keyword evidence="1" id="KW-0472">Membrane</keyword>
<sequence length="92" mass="10306">MSAWFPTIVYLLCFATSATCALLLGRSYRRSGMRLLLWSALCFGLLAANNLFVIIDLVLIRDIDFQLVRVGLSLAAVTVLLFGFVWDMEEEA</sequence>
<organism evidence="2 3">
    <name type="scientific">Sphingomonas agrestis</name>
    <dbReference type="NCBI Taxonomy" id="3080540"/>
    <lineage>
        <taxon>Bacteria</taxon>
        <taxon>Pseudomonadati</taxon>
        <taxon>Pseudomonadota</taxon>
        <taxon>Alphaproteobacteria</taxon>
        <taxon>Sphingomonadales</taxon>
        <taxon>Sphingomonadaceae</taxon>
        <taxon>Sphingomonas</taxon>
    </lineage>
</organism>
<feature type="transmembrane region" description="Helical" evidence="1">
    <location>
        <begin position="67"/>
        <end position="86"/>
    </location>
</feature>
<dbReference type="RefSeq" id="WP_317226302.1">
    <property type="nucleotide sequence ID" value="NZ_JAWJEJ010000001.1"/>
</dbReference>
<feature type="transmembrane region" description="Helical" evidence="1">
    <location>
        <begin position="36"/>
        <end position="60"/>
    </location>
</feature>
<keyword evidence="3" id="KW-1185">Reference proteome</keyword>
<accession>A0ABU3Y741</accession>
<dbReference type="InterPro" id="IPR046027">
    <property type="entry name" value="DUF5985"/>
</dbReference>
<proteinExistence type="predicted"/>
<keyword evidence="1" id="KW-1133">Transmembrane helix</keyword>
<reference evidence="2 3" key="1">
    <citation type="submission" date="2023-10" db="EMBL/GenBank/DDBJ databases">
        <title>Sphingomonas sp. HF-S4 16S ribosomal RNA gene Genome sequencing and assembly.</title>
        <authorList>
            <person name="Lee H."/>
        </authorList>
    </citation>
    <scope>NUCLEOTIDE SEQUENCE [LARGE SCALE GENOMIC DNA]</scope>
    <source>
        <strain evidence="2 3">HF-S4</strain>
    </source>
</reference>
<name>A0ABU3Y741_9SPHN</name>